<gene>
    <name evidence="3" type="ORF">IV203_006867</name>
    <name evidence="4" type="ORF">IV203_026294</name>
</gene>
<keyword evidence="2" id="KW-0812">Transmembrane</keyword>
<evidence type="ECO:0000313" key="5">
    <source>
        <dbReference type="Proteomes" id="UP000693970"/>
    </source>
</evidence>
<keyword evidence="2" id="KW-0472">Membrane</keyword>
<dbReference type="EMBL" id="JAGRRH010000010">
    <property type="protein sequence ID" value="KAG7362934.1"/>
    <property type="molecule type" value="Genomic_DNA"/>
</dbReference>
<dbReference type="EMBL" id="JAGRRH010000025">
    <property type="protein sequence ID" value="KAG7341775.1"/>
    <property type="molecule type" value="Genomic_DNA"/>
</dbReference>
<feature type="region of interest" description="Disordered" evidence="1">
    <location>
        <begin position="416"/>
        <end position="444"/>
    </location>
</feature>
<feature type="compositionally biased region" description="Low complexity" evidence="1">
    <location>
        <begin position="119"/>
        <end position="130"/>
    </location>
</feature>
<comment type="caution">
    <text evidence="4">The sequence shown here is derived from an EMBL/GenBank/DDBJ whole genome shotgun (WGS) entry which is preliminary data.</text>
</comment>
<keyword evidence="5" id="KW-1185">Reference proteome</keyword>
<keyword evidence="2" id="KW-1133">Transmembrane helix</keyword>
<reference evidence="4" key="2">
    <citation type="submission" date="2021-04" db="EMBL/GenBank/DDBJ databases">
        <authorList>
            <person name="Podell S."/>
        </authorList>
    </citation>
    <scope>NUCLEOTIDE SEQUENCE</scope>
    <source>
        <strain evidence="4">Hildebrandi</strain>
    </source>
</reference>
<sequence length="444" mass="50945">MTTTKTTRHHFYYWNAIRSSNTASSTSGCGGRIWLLWGAIYGLICWLVLLDVSQATWSPHLHPQQQQQPPQQYYGSTSHHHHHEYPNEYSYPSSSTPGYAWRGGSTAVETPRPDDGTVQEYPQAQQQQQEVESYFEPPTIQLKHVSLALRITSEWNRRLQEGIHKMRNWGKGRRLAFSKHGPTTPQLLHQQQQPQQPHPGYPYGGYQEPELVQQQPYGDLPVNVHPSRTWQPPIPSSKINQDDDEDLTVFHAKVPYQQSTTTDKTPRGVQHWGPDLLEYLQHITKLLRCEGVEIPLAMIYMDRACSVETPRSNGVLACPFCTPRTVHRLSLAALFLALEATQPIDNHNMESVEQYQKQLDTLFRQCQESLDIPQEDLVQMVDWMRAALGDSGLMVTMEQMKRWSLSWESIFSKNEPTTRLEQPSVPASPQLTQSTTRSFSYDQL</sequence>
<accession>A0A9K3LJF9</accession>
<protein>
    <submittedName>
        <fullName evidence="4">Uncharacterized protein</fullName>
    </submittedName>
</protein>
<dbReference type="AlphaFoldDB" id="A0A9K3LJF9"/>
<feature type="region of interest" description="Disordered" evidence="1">
    <location>
        <begin position="61"/>
        <end position="130"/>
    </location>
</feature>
<reference evidence="4" key="1">
    <citation type="journal article" date="2021" name="Sci. Rep.">
        <title>Diploid genomic architecture of Nitzschia inconspicua, an elite biomass production diatom.</title>
        <authorList>
            <person name="Oliver A."/>
            <person name="Podell S."/>
            <person name="Pinowska A."/>
            <person name="Traller J.C."/>
            <person name="Smith S.R."/>
            <person name="McClure R."/>
            <person name="Beliaev A."/>
            <person name="Bohutskyi P."/>
            <person name="Hill E.A."/>
            <person name="Rabines A."/>
            <person name="Zheng H."/>
            <person name="Allen L.Z."/>
            <person name="Kuo A."/>
            <person name="Grigoriev I.V."/>
            <person name="Allen A.E."/>
            <person name="Hazlebeck D."/>
            <person name="Allen E.E."/>
        </authorList>
    </citation>
    <scope>NUCLEOTIDE SEQUENCE</scope>
    <source>
        <strain evidence="4">Hildebrandi</strain>
    </source>
</reference>
<dbReference type="Proteomes" id="UP000693970">
    <property type="component" value="Unassembled WGS sequence"/>
</dbReference>
<feature type="compositionally biased region" description="Low complexity" evidence="1">
    <location>
        <begin position="63"/>
        <end position="72"/>
    </location>
</feature>
<evidence type="ECO:0000313" key="3">
    <source>
        <dbReference type="EMBL" id="KAG7341775.1"/>
    </source>
</evidence>
<name>A0A9K3LJF9_9STRA</name>
<evidence type="ECO:0000256" key="2">
    <source>
        <dbReference type="SAM" id="Phobius"/>
    </source>
</evidence>
<organism evidence="4 5">
    <name type="scientific">Nitzschia inconspicua</name>
    <dbReference type="NCBI Taxonomy" id="303405"/>
    <lineage>
        <taxon>Eukaryota</taxon>
        <taxon>Sar</taxon>
        <taxon>Stramenopiles</taxon>
        <taxon>Ochrophyta</taxon>
        <taxon>Bacillariophyta</taxon>
        <taxon>Bacillariophyceae</taxon>
        <taxon>Bacillariophycidae</taxon>
        <taxon>Bacillariales</taxon>
        <taxon>Bacillariaceae</taxon>
        <taxon>Nitzschia</taxon>
    </lineage>
</organism>
<feature type="transmembrane region" description="Helical" evidence="2">
    <location>
        <begin position="34"/>
        <end position="57"/>
    </location>
</feature>
<proteinExistence type="predicted"/>
<evidence type="ECO:0000313" key="4">
    <source>
        <dbReference type="EMBL" id="KAG7362934.1"/>
    </source>
</evidence>
<dbReference type="OrthoDB" id="48475at2759"/>
<dbReference type="PROSITE" id="PS51257">
    <property type="entry name" value="PROKAR_LIPOPROTEIN"/>
    <property type="match status" value="1"/>
</dbReference>
<feature type="region of interest" description="Disordered" evidence="1">
    <location>
        <begin position="175"/>
        <end position="205"/>
    </location>
</feature>
<evidence type="ECO:0000256" key="1">
    <source>
        <dbReference type="SAM" id="MobiDB-lite"/>
    </source>
</evidence>
<feature type="compositionally biased region" description="Low complexity" evidence="1">
    <location>
        <begin position="182"/>
        <end position="195"/>
    </location>
</feature>